<evidence type="ECO:0000259" key="2">
    <source>
        <dbReference type="PROSITE" id="PS50104"/>
    </source>
</evidence>
<dbReference type="SUPFAM" id="SSF52200">
    <property type="entry name" value="Toll/Interleukin receptor TIR domain"/>
    <property type="match status" value="3"/>
</dbReference>
<dbReference type="InterPro" id="IPR044974">
    <property type="entry name" value="Disease_R_plants"/>
</dbReference>
<comment type="caution">
    <text evidence="3">The sequence shown here is derived from an EMBL/GenBank/DDBJ whole genome shotgun (WGS) entry which is preliminary data.</text>
</comment>
<dbReference type="PRINTS" id="PR00364">
    <property type="entry name" value="DISEASERSIST"/>
</dbReference>
<dbReference type="PANTHER" id="PTHR11017:SF570">
    <property type="entry name" value="DISEASE RESISTANCE PROTEIN (TIR-NBS CLASS)-RELATED"/>
    <property type="match status" value="1"/>
</dbReference>
<dbReference type="SUPFAM" id="SSF52540">
    <property type="entry name" value="P-loop containing nucleoside triphosphate hydrolases"/>
    <property type="match status" value="1"/>
</dbReference>
<proteinExistence type="predicted"/>
<accession>A0AAN7K0R3</accession>
<dbReference type="EMBL" id="JAXIOK010000013">
    <property type="protein sequence ID" value="KAK4757149.1"/>
    <property type="molecule type" value="Genomic_DNA"/>
</dbReference>
<dbReference type="PROSITE" id="PS50104">
    <property type="entry name" value="TIR"/>
    <property type="match status" value="1"/>
</dbReference>
<evidence type="ECO:0000313" key="3">
    <source>
        <dbReference type="EMBL" id="KAK4757149.1"/>
    </source>
</evidence>
<dbReference type="SUPFAM" id="SSF46785">
    <property type="entry name" value="Winged helix' DNA-binding domain"/>
    <property type="match status" value="1"/>
</dbReference>
<keyword evidence="4" id="KW-1185">Reference proteome</keyword>
<dbReference type="InterPro" id="IPR027417">
    <property type="entry name" value="P-loop_NTPase"/>
</dbReference>
<dbReference type="GO" id="GO:0006952">
    <property type="term" value="P:defense response"/>
    <property type="evidence" value="ECO:0007669"/>
    <property type="project" value="UniProtKB-KW"/>
</dbReference>
<dbReference type="Gene3D" id="1.10.8.430">
    <property type="entry name" value="Helical domain of apoptotic protease-activating factors"/>
    <property type="match status" value="1"/>
</dbReference>
<dbReference type="Gene3D" id="3.40.50.10140">
    <property type="entry name" value="Toll/interleukin-1 receptor homology (TIR) domain"/>
    <property type="match status" value="4"/>
</dbReference>
<dbReference type="InterPro" id="IPR002182">
    <property type="entry name" value="NB-ARC"/>
</dbReference>
<evidence type="ECO:0000256" key="1">
    <source>
        <dbReference type="ARBA" id="ARBA00022821"/>
    </source>
</evidence>
<dbReference type="InterPro" id="IPR035897">
    <property type="entry name" value="Toll_tir_struct_dom_sf"/>
</dbReference>
<gene>
    <name evidence="3" type="ORF">SAY87_007276</name>
</gene>
<sequence length="1209" mass="138646">MGPWIHLESRSGERLSTKPHPWRVGVRKTGESPFLVVSVFLLDWLLSKLDKRQSEKQDKDLVMIAKRVKAVISSSRNMEELQRVTHKAEKLKAGISSQTTHRYDVFMNITSRFTEYGIGGGLYHRLIDKGYQVFGLVSVGEDIDSTAVQAMTHSKVCIPIFSLGKSEGISMDYLDELVVMLELNKSQGHKIFPIYHNTEPYKVRSFTYRGYKEQVDPHTIKKWRCAISEITSFKGWVLPDDSDYDDEMSPHSSLEIDHLISYVEGLIKEEASPTATEIIGDYDYDVVFFNFTSGGIGDDFAKNLFDKLENAGVRVFKVEADVSMEVGALPVMKLQSRISLPIFTQGYANREVFMDMIVGMVEHRSQSHGRRIFPVFYNIDPHMTEKGIWGYFNMSSPRRGIWEWAMKVISLLKGWEVNDGSDASEWLEDIVSHVVLSLVDISSLNQDIISKSLTSSPTQRAQGHDYDVFLISQSYNVYCRKVANCLYKCLHNAGVHVFRYDDDVPVGEDMFDYALQAMKSSSTLIHIHIRPMNRSIIRWDCLVFLLIRMPECKWKRIVHIYYNCVPGSEFWPGMVDYRDRLIHEKLEAFTCKILEALNNESYTPRPPISLLEDLELDVENLELDAEEKLDLDMGELELDASDTGSSFDISTQPNQATGDNLQGAICPKGDIYAKALEDHKKEHNDQKVQSWKESLKKVGKIKGYELKDYQGHGKFTKMFVRDILAKLEVKQIALTDPLVQRDDQVDAIMNLLYLGDAEQVHYVGIYGMGGIGKTTLAKIVYNKLLCQQFDHCNFLPDVRESSNQHKGIEKLQKQLLYNGRGTSRDFMDAVDGIEEIRKVLGHKRVLIVLDDVDHKKQMDNLVGESGQPWLGGGSIIIVTTRNRDLMEGSNFYTYQVEEMEFDEALRLFSMHAFRKESPPKCSLDISKEAVESTGGLPLALEVIGSYLHDKHPDKWAETIRRLKKTPHEDVQAKLKISYDALEQKTREIFLDIACMFIGYEFTFPLYMWRSRFEDADHRIGQLIQMSLVKDVRLDIRKEGLWMHDQLRDLGRYIVDIERNEKGTTRVWTDNEAFELLEEDEVVNKLKVLDLSYTSLGKTPDLSNYTSLERNIICNWGCEVARSLGFIAYKNQSTASFHWEFENAGNVEYKRMPLLDRTSIRNQGVYGAVGIRRQPGEHPQESGVKRYAVLVVYKVKQLLAPNLYFDDEHS</sequence>
<dbReference type="InterPro" id="IPR036390">
    <property type="entry name" value="WH_DNA-bd_sf"/>
</dbReference>
<dbReference type="Proteomes" id="UP001345219">
    <property type="component" value="Chromosome 6"/>
</dbReference>
<keyword evidence="1" id="KW-0611">Plant defense</keyword>
<feature type="domain" description="TIR" evidence="2">
    <location>
        <begin position="464"/>
        <end position="597"/>
    </location>
</feature>
<dbReference type="Pfam" id="PF00931">
    <property type="entry name" value="NB-ARC"/>
    <property type="match status" value="1"/>
</dbReference>
<name>A0AAN7K0R3_9MYRT</name>
<dbReference type="GO" id="GO:0043531">
    <property type="term" value="F:ADP binding"/>
    <property type="evidence" value="ECO:0007669"/>
    <property type="project" value="InterPro"/>
</dbReference>
<dbReference type="Gene3D" id="3.40.50.300">
    <property type="entry name" value="P-loop containing nucleotide triphosphate hydrolases"/>
    <property type="match status" value="1"/>
</dbReference>
<evidence type="ECO:0000313" key="4">
    <source>
        <dbReference type="Proteomes" id="UP001345219"/>
    </source>
</evidence>
<organism evidence="3 4">
    <name type="scientific">Trapa incisa</name>
    <dbReference type="NCBI Taxonomy" id="236973"/>
    <lineage>
        <taxon>Eukaryota</taxon>
        <taxon>Viridiplantae</taxon>
        <taxon>Streptophyta</taxon>
        <taxon>Embryophyta</taxon>
        <taxon>Tracheophyta</taxon>
        <taxon>Spermatophyta</taxon>
        <taxon>Magnoliopsida</taxon>
        <taxon>eudicotyledons</taxon>
        <taxon>Gunneridae</taxon>
        <taxon>Pentapetalae</taxon>
        <taxon>rosids</taxon>
        <taxon>malvids</taxon>
        <taxon>Myrtales</taxon>
        <taxon>Lythraceae</taxon>
        <taxon>Trapa</taxon>
    </lineage>
</organism>
<dbReference type="Pfam" id="PF01582">
    <property type="entry name" value="TIR"/>
    <property type="match status" value="2"/>
</dbReference>
<dbReference type="PANTHER" id="PTHR11017">
    <property type="entry name" value="LEUCINE-RICH REPEAT-CONTAINING PROTEIN"/>
    <property type="match status" value="1"/>
</dbReference>
<reference evidence="3 4" key="1">
    <citation type="journal article" date="2023" name="Hortic Res">
        <title>Pangenome of water caltrop reveals structural variations and asymmetric subgenome divergence after allopolyploidization.</title>
        <authorList>
            <person name="Zhang X."/>
            <person name="Chen Y."/>
            <person name="Wang L."/>
            <person name="Yuan Y."/>
            <person name="Fang M."/>
            <person name="Shi L."/>
            <person name="Lu R."/>
            <person name="Comes H.P."/>
            <person name="Ma Y."/>
            <person name="Chen Y."/>
            <person name="Huang G."/>
            <person name="Zhou Y."/>
            <person name="Zheng Z."/>
            <person name="Qiu Y."/>
        </authorList>
    </citation>
    <scope>NUCLEOTIDE SEQUENCE [LARGE SCALE GENOMIC DNA]</scope>
    <source>
        <tissue evidence="3">Roots</tissue>
    </source>
</reference>
<dbReference type="GO" id="GO:0007165">
    <property type="term" value="P:signal transduction"/>
    <property type="evidence" value="ECO:0007669"/>
    <property type="project" value="InterPro"/>
</dbReference>
<dbReference type="InterPro" id="IPR042197">
    <property type="entry name" value="Apaf_helical"/>
</dbReference>
<protein>
    <recommendedName>
        <fullName evidence="2">TIR domain-containing protein</fullName>
    </recommendedName>
</protein>
<dbReference type="AlphaFoldDB" id="A0AAN7K0R3"/>
<dbReference type="InterPro" id="IPR000157">
    <property type="entry name" value="TIR_dom"/>
</dbReference>